<dbReference type="AlphaFoldDB" id="M5G0F9"/>
<organism evidence="2 3">
    <name type="scientific">Dacryopinax primogenitus (strain DJM 731)</name>
    <name type="common">Brown rot fungus</name>
    <dbReference type="NCBI Taxonomy" id="1858805"/>
    <lineage>
        <taxon>Eukaryota</taxon>
        <taxon>Fungi</taxon>
        <taxon>Dikarya</taxon>
        <taxon>Basidiomycota</taxon>
        <taxon>Agaricomycotina</taxon>
        <taxon>Dacrymycetes</taxon>
        <taxon>Dacrymycetales</taxon>
        <taxon>Dacrymycetaceae</taxon>
        <taxon>Dacryopinax</taxon>
    </lineage>
</organism>
<evidence type="ECO:0000313" key="2">
    <source>
        <dbReference type="EMBL" id="EJU03731.1"/>
    </source>
</evidence>
<protein>
    <submittedName>
        <fullName evidence="2">Uncharacterized protein</fullName>
    </submittedName>
</protein>
<keyword evidence="3" id="KW-1185">Reference proteome</keyword>
<feature type="compositionally biased region" description="Low complexity" evidence="1">
    <location>
        <begin position="16"/>
        <end position="36"/>
    </location>
</feature>
<dbReference type="GeneID" id="63687349"/>
<gene>
    <name evidence="2" type="ORF">DACRYDRAFT_21206</name>
</gene>
<accession>M5G0F9</accession>
<dbReference type="EMBL" id="JH795859">
    <property type="protein sequence ID" value="EJU03731.1"/>
    <property type="molecule type" value="Genomic_DNA"/>
</dbReference>
<reference evidence="2 3" key="1">
    <citation type="journal article" date="2012" name="Science">
        <title>The Paleozoic origin of enzymatic lignin decomposition reconstructed from 31 fungal genomes.</title>
        <authorList>
            <person name="Floudas D."/>
            <person name="Binder M."/>
            <person name="Riley R."/>
            <person name="Barry K."/>
            <person name="Blanchette R.A."/>
            <person name="Henrissat B."/>
            <person name="Martinez A.T."/>
            <person name="Otillar R."/>
            <person name="Spatafora J.W."/>
            <person name="Yadav J.S."/>
            <person name="Aerts A."/>
            <person name="Benoit I."/>
            <person name="Boyd A."/>
            <person name="Carlson A."/>
            <person name="Copeland A."/>
            <person name="Coutinho P.M."/>
            <person name="de Vries R.P."/>
            <person name="Ferreira P."/>
            <person name="Findley K."/>
            <person name="Foster B."/>
            <person name="Gaskell J."/>
            <person name="Glotzer D."/>
            <person name="Gorecki P."/>
            <person name="Heitman J."/>
            <person name="Hesse C."/>
            <person name="Hori C."/>
            <person name="Igarashi K."/>
            <person name="Jurgens J.A."/>
            <person name="Kallen N."/>
            <person name="Kersten P."/>
            <person name="Kohler A."/>
            <person name="Kuees U."/>
            <person name="Kumar T.K.A."/>
            <person name="Kuo A."/>
            <person name="LaButti K."/>
            <person name="Larrondo L.F."/>
            <person name="Lindquist E."/>
            <person name="Ling A."/>
            <person name="Lombard V."/>
            <person name="Lucas S."/>
            <person name="Lundell T."/>
            <person name="Martin R."/>
            <person name="McLaughlin D.J."/>
            <person name="Morgenstern I."/>
            <person name="Morin E."/>
            <person name="Murat C."/>
            <person name="Nagy L.G."/>
            <person name="Nolan M."/>
            <person name="Ohm R.A."/>
            <person name="Patyshakuliyeva A."/>
            <person name="Rokas A."/>
            <person name="Ruiz-Duenas F.J."/>
            <person name="Sabat G."/>
            <person name="Salamov A."/>
            <person name="Samejima M."/>
            <person name="Schmutz J."/>
            <person name="Slot J.C."/>
            <person name="St John F."/>
            <person name="Stenlid J."/>
            <person name="Sun H."/>
            <person name="Sun S."/>
            <person name="Syed K."/>
            <person name="Tsang A."/>
            <person name="Wiebenga A."/>
            <person name="Young D."/>
            <person name="Pisabarro A."/>
            <person name="Eastwood D.C."/>
            <person name="Martin F."/>
            <person name="Cullen D."/>
            <person name="Grigoriev I.V."/>
            <person name="Hibbett D.S."/>
        </authorList>
    </citation>
    <scope>NUCLEOTIDE SEQUENCE [LARGE SCALE GENOMIC DNA]</scope>
    <source>
        <strain evidence="2 3">DJM-731 SS1</strain>
    </source>
</reference>
<feature type="region of interest" description="Disordered" evidence="1">
    <location>
        <begin position="1"/>
        <end position="36"/>
    </location>
</feature>
<dbReference type="HOGENOM" id="CLU_1948748_0_0_1"/>
<name>M5G0F9_DACPD</name>
<sequence length="129" mass="14192">MIYPPENAAQDVEVARLPSSRRSPSQSPTTTPSPLRTCLRAPHHDLDFWTVMCKPRMTHACALDRQGRQHYALSPGIMVLPARLLCVSLFATMDGRSPSLPGSGPSPLNCLLSSAPFYMMVNTWILEGI</sequence>
<evidence type="ECO:0000313" key="3">
    <source>
        <dbReference type="Proteomes" id="UP000030653"/>
    </source>
</evidence>
<dbReference type="RefSeq" id="XP_040630625.1">
    <property type="nucleotide sequence ID" value="XM_040772287.1"/>
</dbReference>
<evidence type="ECO:0000256" key="1">
    <source>
        <dbReference type="SAM" id="MobiDB-lite"/>
    </source>
</evidence>
<dbReference type="Proteomes" id="UP000030653">
    <property type="component" value="Unassembled WGS sequence"/>
</dbReference>
<proteinExistence type="predicted"/>